<organism evidence="2 3">
    <name type="scientific">Peribacillus asahii</name>
    <dbReference type="NCBI Taxonomy" id="228899"/>
    <lineage>
        <taxon>Bacteria</taxon>
        <taxon>Bacillati</taxon>
        <taxon>Bacillota</taxon>
        <taxon>Bacilli</taxon>
        <taxon>Bacillales</taxon>
        <taxon>Bacillaceae</taxon>
        <taxon>Peribacillus</taxon>
    </lineage>
</organism>
<dbReference type="GO" id="GO:0016787">
    <property type="term" value="F:hydrolase activity"/>
    <property type="evidence" value="ECO:0007669"/>
    <property type="project" value="UniProtKB-KW"/>
</dbReference>
<dbReference type="InterPro" id="IPR011105">
    <property type="entry name" value="Cell_wall_hydrolase_SleB"/>
</dbReference>
<keyword evidence="3" id="KW-1185">Reference proteome</keyword>
<dbReference type="Gene3D" id="6.20.240.60">
    <property type="match status" value="1"/>
</dbReference>
<dbReference type="Gene3D" id="1.10.10.2520">
    <property type="entry name" value="Cell wall hydrolase SleB, domain 1"/>
    <property type="match status" value="1"/>
</dbReference>
<dbReference type="Pfam" id="PF07486">
    <property type="entry name" value="Hydrolase_2"/>
    <property type="match status" value="1"/>
</dbReference>
<feature type="domain" description="Cell wall hydrolase SleB" evidence="1">
    <location>
        <begin position="66"/>
        <end position="164"/>
    </location>
</feature>
<evidence type="ECO:0000259" key="1">
    <source>
        <dbReference type="Pfam" id="PF07486"/>
    </source>
</evidence>
<accession>A0A398AX97</accession>
<evidence type="ECO:0000313" key="3">
    <source>
        <dbReference type="Proteomes" id="UP000266016"/>
    </source>
</evidence>
<protein>
    <submittedName>
        <fullName evidence="2">Cell wall hydrolase</fullName>
    </submittedName>
</protein>
<sequence length="165" mass="18735">MSFIVTAIIVVLSLFTPREMPSNTLSAIEKKPHIQSNKKESNQFSKPIKKEEKELLARLVHAEAKGEPYQGKVAVATVVLNRVEHEDFPDTVHEVIYQKNQFQPVANGHINQKPSKEAVQAVDDALKNHDELTDALYFWNPDISDVEWMNKLDVVKVIGDHHFAI</sequence>
<dbReference type="Proteomes" id="UP000266016">
    <property type="component" value="Unassembled WGS sequence"/>
</dbReference>
<dbReference type="EMBL" id="QWVS01000052">
    <property type="protein sequence ID" value="RID82215.1"/>
    <property type="molecule type" value="Genomic_DNA"/>
</dbReference>
<dbReference type="InterPro" id="IPR042047">
    <property type="entry name" value="SleB_dom1"/>
</dbReference>
<proteinExistence type="predicted"/>
<evidence type="ECO:0000313" key="2">
    <source>
        <dbReference type="EMBL" id="RID82215.1"/>
    </source>
</evidence>
<gene>
    <name evidence="2" type="ORF">D1953_18530</name>
</gene>
<name>A0A398AX97_9BACI</name>
<keyword evidence="2" id="KW-0378">Hydrolase</keyword>
<dbReference type="AlphaFoldDB" id="A0A398AX97"/>
<reference evidence="2 3" key="1">
    <citation type="submission" date="2018-08" db="EMBL/GenBank/DDBJ databases">
        <title>Bacillus jemisoniae sp. nov., Bacillus chryseoplanitiae sp. nov., Bacillus resnikiae sp. nov., and Bacillus frankliniae sp. nov., isolated from Viking spacecraft and associated surfaces.</title>
        <authorList>
            <person name="Seuylemezian A."/>
            <person name="Vaishampayan P."/>
        </authorList>
    </citation>
    <scope>NUCLEOTIDE SEQUENCE [LARGE SCALE GENOMIC DNA]</scope>
    <source>
        <strain evidence="2 3">MA001</strain>
    </source>
</reference>
<comment type="caution">
    <text evidence="2">The sequence shown here is derived from an EMBL/GenBank/DDBJ whole genome shotgun (WGS) entry which is preliminary data.</text>
</comment>